<dbReference type="Proteomes" id="UP000803884">
    <property type="component" value="Unassembled WGS sequence"/>
</dbReference>
<name>A0AB34KEP2_9PEZI</name>
<dbReference type="RefSeq" id="XP_069226735.1">
    <property type="nucleotide sequence ID" value="XM_069376406.1"/>
</dbReference>
<evidence type="ECO:0000256" key="1">
    <source>
        <dbReference type="SAM" id="MobiDB-lite"/>
    </source>
</evidence>
<dbReference type="EMBL" id="JAAQHG020000033">
    <property type="protein sequence ID" value="KAL1583628.1"/>
    <property type="molecule type" value="Genomic_DNA"/>
</dbReference>
<evidence type="ECO:0000313" key="3">
    <source>
        <dbReference type="Proteomes" id="UP000803884"/>
    </source>
</evidence>
<feature type="compositionally biased region" description="Basic and acidic residues" evidence="1">
    <location>
        <begin position="56"/>
        <end position="65"/>
    </location>
</feature>
<proteinExistence type="predicted"/>
<dbReference type="SUPFAM" id="SSF81383">
    <property type="entry name" value="F-box domain"/>
    <property type="match status" value="1"/>
</dbReference>
<feature type="region of interest" description="Disordered" evidence="1">
    <location>
        <begin position="29"/>
        <end position="65"/>
    </location>
</feature>
<feature type="compositionally biased region" description="Basic and acidic residues" evidence="1">
    <location>
        <begin position="33"/>
        <end position="44"/>
    </location>
</feature>
<evidence type="ECO:0008006" key="4">
    <source>
        <dbReference type="Google" id="ProtNLM"/>
    </source>
</evidence>
<feature type="region of interest" description="Disordered" evidence="1">
    <location>
        <begin position="489"/>
        <end position="510"/>
    </location>
</feature>
<comment type="caution">
    <text evidence="2">The sequence shown here is derived from an EMBL/GenBank/DDBJ whole genome shotgun (WGS) entry which is preliminary data.</text>
</comment>
<dbReference type="AlphaFoldDB" id="A0AB34KEP2"/>
<dbReference type="InterPro" id="IPR036047">
    <property type="entry name" value="F-box-like_dom_sf"/>
</dbReference>
<reference evidence="2 3" key="1">
    <citation type="journal article" date="2020" name="Microbiol. Resour. Announc.">
        <title>Draft Genome Sequence of a Cladosporium Species Isolated from the Mesophotic Ascidian Didemnum maculosum.</title>
        <authorList>
            <person name="Gioti A."/>
            <person name="Siaperas R."/>
            <person name="Nikolaivits E."/>
            <person name="Le Goff G."/>
            <person name="Ouazzani J."/>
            <person name="Kotoulas G."/>
            <person name="Topakas E."/>
        </authorList>
    </citation>
    <scope>NUCLEOTIDE SEQUENCE [LARGE SCALE GENOMIC DNA]</scope>
    <source>
        <strain evidence="2 3">TM138-S3</strain>
    </source>
</reference>
<dbReference type="CDD" id="cd09917">
    <property type="entry name" value="F-box_SF"/>
    <property type="match status" value="1"/>
</dbReference>
<accession>A0AB34KEP2</accession>
<evidence type="ECO:0000313" key="2">
    <source>
        <dbReference type="EMBL" id="KAL1583628.1"/>
    </source>
</evidence>
<dbReference type="GeneID" id="96009244"/>
<protein>
    <recommendedName>
        <fullName evidence="4">F-box domain-containing protein</fullName>
    </recommendedName>
</protein>
<organism evidence="2 3">
    <name type="scientific">Cladosporium halotolerans</name>
    <dbReference type="NCBI Taxonomy" id="1052096"/>
    <lineage>
        <taxon>Eukaryota</taxon>
        <taxon>Fungi</taxon>
        <taxon>Dikarya</taxon>
        <taxon>Ascomycota</taxon>
        <taxon>Pezizomycotina</taxon>
        <taxon>Dothideomycetes</taxon>
        <taxon>Dothideomycetidae</taxon>
        <taxon>Cladosporiales</taxon>
        <taxon>Cladosporiaceae</taxon>
        <taxon>Cladosporium</taxon>
    </lineage>
</organism>
<sequence>MDWNTPHLGSWPAKLVLGISAKIRSKNAYTQKSIDKQNARDAERRRKRAHPNQIKRGSDDHGDINELGEREYSAFDGDTLVDKVDHTDMMHRLAHHDSFDSLADQAGYDIRKLRDPYFDSKEMAKMAGKLDESAERRVAILPDEIWMRICSHLDAVDAASLTLATKTINEKLGNAALKVMNLPENRNLRIKFVQRAYDNRWPDDLFCFPCASYHRRTNPGQESLHSQFVSRPIYDCPNVRNTVLPRTRIAHGRELPYYFMQLALRESDYGARFGISHDDLQRHWKCKDSTWKHRTRFMVHDGHLLMRVVSTTFAPPDLAPTAERHLLYDREEFTPFFSVCAHWRDGVLTKICKCALSHIPRRPDPYLAQIKRAPKISRSAAHPNFIVTGCDTCRPARRCPECPSEYLVEVQMCEDKSDPVFQFKHSIVVTRWADLGDGRNPYTSPEWLAINGLKSSAGEGAPEFESFSRVGRRAVSGVFESRISGSIPGQRMASLNPKNEKLGEEGDGWY</sequence>
<gene>
    <name evidence="2" type="ORF">WHR41_07802</name>
</gene>
<keyword evidence="3" id="KW-1185">Reference proteome</keyword>